<protein>
    <submittedName>
        <fullName evidence="1">Uncharacterized protein</fullName>
    </submittedName>
</protein>
<proteinExistence type="predicted"/>
<evidence type="ECO:0000313" key="1">
    <source>
        <dbReference type="EMBL" id="MPC40677.1"/>
    </source>
</evidence>
<evidence type="ECO:0000313" key="2">
    <source>
        <dbReference type="Proteomes" id="UP000324222"/>
    </source>
</evidence>
<reference evidence="1 2" key="1">
    <citation type="submission" date="2019-05" db="EMBL/GenBank/DDBJ databases">
        <title>Another draft genome of Portunus trituberculatus and its Hox gene families provides insights of decapod evolution.</title>
        <authorList>
            <person name="Jeong J.-H."/>
            <person name="Song I."/>
            <person name="Kim S."/>
            <person name="Choi T."/>
            <person name="Kim D."/>
            <person name="Ryu S."/>
            <person name="Kim W."/>
        </authorList>
    </citation>
    <scope>NUCLEOTIDE SEQUENCE [LARGE SCALE GENOMIC DNA]</scope>
    <source>
        <tissue evidence="1">Muscle</tissue>
    </source>
</reference>
<dbReference type="Proteomes" id="UP000324222">
    <property type="component" value="Unassembled WGS sequence"/>
</dbReference>
<sequence>MRPHTRASLPTCAAVERQPHNQADLCTHWTRVEWKRQDSLFFGLVGPLEDKFDVWRACRRVTKGQRLLHTLVIQRHVQGRVQADDAAAAIVHTNEE</sequence>
<comment type="caution">
    <text evidence="1">The sequence shown here is derived from an EMBL/GenBank/DDBJ whole genome shotgun (WGS) entry which is preliminary data.</text>
</comment>
<gene>
    <name evidence="1" type="ORF">E2C01_034241</name>
</gene>
<organism evidence="1 2">
    <name type="scientific">Portunus trituberculatus</name>
    <name type="common">Swimming crab</name>
    <name type="synonym">Neptunus trituberculatus</name>
    <dbReference type="NCBI Taxonomy" id="210409"/>
    <lineage>
        <taxon>Eukaryota</taxon>
        <taxon>Metazoa</taxon>
        <taxon>Ecdysozoa</taxon>
        <taxon>Arthropoda</taxon>
        <taxon>Crustacea</taxon>
        <taxon>Multicrustacea</taxon>
        <taxon>Malacostraca</taxon>
        <taxon>Eumalacostraca</taxon>
        <taxon>Eucarida</taxon>
        <taxon>Decapoda</taxon>
        <taxon>Pleocyemata</taxon>
        <taxon>Brachyura</taxon>
        <taxon>Eubrachyura</taxon>
        <taxon>Portunoidea</taxon>
        <taxon>Portunidae</taxon>
        <taxon>Portuninae</taxon>
        <taxon>Portunus</taxon>
    </lineage>
</organism>
<dbReference type="AlphaFoldDB" id="A0A5B7F587"/>
<keyword evidence="2" id="KW-1185">Reference proteome</keyword>
<name>A0A5B7F587_PORTR</name>
<dbReference type="EMBL" id="VSRR010004772">
    <property type="protein sequence ID" value="MPC40677.1"/>
    <property type="molecule type" value="Genomic_DNA"/>
</dbReference>
<accession>A0A5B7F587</accession>